<feature type="domain" description="RelA/SpoT" evidence="1">
    <location>
        <begin position="42"/>
        <end position="174"/>
    </location>
</feature>
<reference evidence="2 3" key="1">
    <citation type="submission" date="2019-08" db="EMBL/GenBank/DDBJ databases">
        <title>Phlebobacter frassis gen. nov. sp. nov., a new member of family Sphingobacteriaceae isolated from sand fly rearing media.</title>
        <authorList>
            <person name="Kakumanu M.L."/>
            <person name="Marayati B.F."/>
            <person name="Wada-Katsumata A."/>
            <person name="Wasserberg G."/>
            <person name="Schal C."/>
            <person name="Apperson C.S."/>
            <person name="Ponnusamy L."/>
        </authorList>
    </citation>
    <scope>NUCLEOTIDE SEQUENCE [LARGE SCALE GENOMIC DNA]</scope>
    <source>
        <strain evidence="2 3">SSI9</strain>
    </source>
</reference>
<dbReference type="GO" id="GO:0015969">
    <property type="term" value="P:guanosine tetraphosphate metabolic process"/>
    <property type="evidence" value="ECO:0007669"/>
    <property type="project" value="InterPro"/>
</dbReference>
<gene>
    <name evidence="2" type="ORF">FXV77_09300</name>
</gene>
<dbReference type="SMART" id="SM00954">
    <property type="entry name" value="RelA_SpoT"/>
    <property type="match status" value="1"/>
</dbReference>
<name>A0A5D4HB05_9SPHI</name>
<proteinExistence type="predicted"/>
<protein>
    <submittedName>
        <fullName evidence="2">RelA/SpoT domain-containing protein</fullName>
    </submittedName>
</protein>
<dbReference type="CDD" id="cd05399">
    <property type="entry name" value="NT_Rel-Spo_like"/>
    <property type="match status" value="1"/>
</dbReference>
<dbReference type="EMBL" id="VTAV01000004">
    <property type="protein sequence ID" value="TYR36685.1"/>
    <property type="molecule type" value="Genomic_DNA"/>
</dbReference>
<dbReference type="Gene3D" id="3.30.460.10">
    <property type="entry name" value="Beta Polymerase, domain 2"/>
    <property type="match status" value="1"/>
</dbReference>
<dbReference type="PANTHER" id="PTHR41773:SF1">
    <property type="entry name" value="RELA_SPOT DOMAIN-CONTAINING PROTEIN"/>
    <property type="match status" value="1"/>
</dbReference>
<evidence type="ECO:0000313" key="2">
    <source>
        <dbReference type="EMBL" id="TYR36685.1"/>
    </source>
</evidence>
<comment type="caution">
    <text evidence="2">The sequence shown here is derived from an EMBL/GenBank/DDBJ whole genome shotgun (WGS) entry which is preliminary data.</text>
</comment>
<evidence type="ECO:0000259" key="1">
    <source>
        <dbReference type="SMART" id="SM00954"/>
    </source>
</evidence>
<dbReference type="Pfam" id="PF04607">
    <property type="entry name" value="RelA_SpoT"/>
    <property type="match status" value="1"/>
</dbReference>
<dbReference type="SUPFAM" id="SSF81301">
    <property type="entry name" value="Nucleotidyltransferase"/>
    <property type="match status" value="1"/>
</dbReference>
<dbReference type="AlphaFoldDB" id="A0A5D4HB05"/>
<sequence>MKLIDDFIRYYDPDYYQRQSQAIAEQIEDQLFRRGIKAIVTFRAKKKDRLRDKLIKRNADRHYYSKGDILEDVVDLAGVRVSLYFPSERNIIDEIITDIFNVEKKKIFPTEAHTPKHAKRFSGYWATHYRIRFSGENREEQNRDIIAEIQVASVLMHAWAEVEHDLVYKPYSGNLSKEELSILDEINGMVLSGEIALERLQSAMAERTKRKSDITNKYELTNFLVSAFDKEHKNKIKIGDTSLLNNYLSTIKKLDTDQFIEFINDIDVSSKDSATDQLLNMLLFHYRVGLRSYFKNLGIADSKISSCEAYILCWVKLENNVAGLYFPEETERKKRAFDVLKVIQHQGRLTRGEMAALERSRKLRNDILHGVRIPTKKNLENSLSELMDLSQKVTSKFQSSSAQASS</sequence>
<dbReference type="PANTHER" id="PTHR41773">
    <property type="entry name" value="GTP PYROPHOSPHATASE-RELATED"/>
    <property type="match status" value="1"/>
</dbReference>
<accession>A0A5D4HB05</accession>
<dbReference type="InterPro" id="IPR043519">
    <property type="entry name" value="NT_sf"/>
</dbReference>
<dbReference type="Proteomes" id="UP000322362">
    <property type="component" value="Unassembled WGS sequence"/>
</dbReference>
<dbReference type="InterPro" id="IPR007685">
    <property type="entry name" value="RelA_SpoT"/>
</dbReference>
<evidence type="ECO:0000313" key="3">
    <source>
        <dbReference type="Proteomes" id="UP000322362"/>
    </source>
</evidence>
<dbReference type="RefSeq" id="WP_148918937.1">
    <property type="nucleotide sequence ID" value="NZ_VTAV01000004.1"/>
</dbReference>
<organism evidence="2 3">
    <name type="scientific">Sphingobacterium phlebotomi</name>
    <dbReference type="NCBI Taxonomy" id="2605433"/>
    <lineage>
        <taxon>Bacteria</taxon>
        <taxon>Pseudomonadati</taxon>
        <taxon>Bacteroidota</taxon>
        <taxon>Sphingobacteriia</taxon>
        <taxon>Sphingobacteriales</taxon>
        <taxon>Sphingobacteriaceae</taxon>
        <taxon>Sphingobacterium</taxon>
    </lineage>
</organism>
<keyword evidence="3" id="KW-1185">Reference proteome</keyword>